<dbReference type="Pfam" id="PF13802">
    <property type="entry name" value="Gal_mutarotas_2"/>
    <property type="match status" value="1"/>
</dbReference>
<dbReference type="CDD" id="cd14752">
    <property type="entry name" value="GH31_N"/>
    <property type="match status" value="1"/>
</dbReference>
<dbReference type="FunFam" id="2.60.40.1760:FF:000006">
    <property type="entry name" value="Alpha-glucosidase 1"/>
    <property type="match status" value="1"/>
</dbReference>
<keyword evidence="3 9" id="KW-0378">Hydrolase</keyword>
<evidence type="ECO:0000313" key="14">
    <source>
        <dbReference type="EMBL" id="QCD90315.1"/>
    </source>
</evidence>
<dbReference type="GO" id="GO:0061634">
    <property type="term" value="F:alpha-D-xyloside xylohydrolase"/>
    <property type="evidence" value="ECO:0007669"/>
    <property type="project" value="UniProtKB-EC"/>
</dbReference>
<protein>
    <recommendedName>
        <fullName evidence="8">alpha-D-xyloside xylohydrolase</fullName>
        <ecNumber evidence="8">3.2.1.177</ecNumber>
    </recommendedName>
</protein>
<proteinExistence type="inferred from homology"/>
<dbReference type="AlphaFoldDB" id="A0A4D6LPK0"/>
<evidence type="ECO:0000259" key="11">
    <source>
        <dbReference type="Pfam" id="PF01055"/>
    </source>
</evidence>
<gene>
    <name evidence="14" type="ORF">DEO72_LG4g1270</name>
</gene>
<evidence type="ECO:0000256" key="10">
    <source>
        <dbReference type="SAM" id="SignalP"/>
    </source>
</evidence>
<dbReference type="GO" id="GO:0030246">
    <property type="term" value="F:carbohydrate binding"/>
    <property type="evidence" value="ECO:0007669"/>
    <property type="project" value="InterPro"/>
</dbReference>
<organism evidence="14 15">
    <name type="scientific">Vigna unguiculata</name>
    <name type="common">Cowpea</name>
    <dbReference type="NCBI Taxonomy" id="3917"/>
    <lineage>
        <taxon>Eukaryota</taxon>
        <taxon>Viridiplantae</taxon>
        <taxon>Streptophyta</taxon>
        <taxon>Embryophyta</taxon>
        <taxon>Tracheophyta</taxon>
        <taxon>Spermatophyta</taxon>
        <taxon>Magnoliopsida</taxon>
        <taxon>eudicotyledons</taxon>
        <taxon>Gunneridae</taxon>
        <taxon>Pentapetalae</taxon>
        <taxon>rosids</taxon>
        <taxon>fabids</taxon>
        <taxon>Fabales</taxon>
        <taxon>Fabaceae</taxon>
        <taxon>Papilionoideae</taxon>
        <taxon>50 kb inversion clade</taxon>
        <taxon>NPAAA clade</taxon>
        <taxon>indigoferoid/millettioid clade</taxon>
        <taxon>Phaseoleae</taxon>
        <taxon>Vigna</taxon>
    </lineage>
</organism>
<dbReference type="EMBL" id="CP039348">
    <property type="protein sequence ID" value="QCD90315.1"/>
    <property type="molecule type" value="Genomic_DNA"/>
</dbReference>
<keyword evidence="4" id="KW-0325">Glycoprotein</keyword>
<feature type="domain" description="Glycoside hydrolase family 31 TIM barrel" evidence="11">
    <location>
        <begin position="297"/>
        <end position="669"/>
    </location>
</feature>
<dbReference type="Pfam" id="PF21365">
    <property type="entry name" value="Glyco_hydro_31_3rd"/>
    <property type="match status" value="1"/>
</dbReference>
<dbReference type="InterPro" id="IPR017853">
    <property type="entry name" value="GH"/>
</dbReference>
<dbReference type="InterPro" id="IPR030458">
    <property type="entry name" value="Glyco_hydro_31_AS"/>
</dbReference>
<feature type="chain" id="PRO_5020040797" description="alpha-D-xyloside xylohydrolase" evidence="10">
    <location>
        <begin position="29"/>
        <end position="925"/>
    </location>
</feature>
<dbReference type="Pfam" id="PF01055">
    <property type="entry name" value="Glyco_hydro_31_2nd"/>
    <property type="match status" value="1"/>
</dbReference>
<feature type="signal peptide" evidence="10">
    <location>
        <begin position="1"/>
        <end position="28"/>
    </location>
</feature>
<comment type="similarity">
    <text evidence="1 9">Belongs to the glycosyl hydrolase 31 family.</text>
</comment>
<dbReference type="SUPFAM" id="SSF51445">
    <property type="entry name" value="(Trans)glycosidases"/>
    <property type="match status" value="1"/>
</dbReference>
<comment type="catalytic activity">
    <reaction evidence="7">
        <text>Hydrolysis of terminal, non-reducing alpha-D-xylose residues with release of alpha-D-xylose.</text>
        <dbReference type="EC" id="3.2.1.177"/>
    </reaction>
</comment>
<evidence type="ECO:0000256" key="5">
    <source>
        <dbReference type="ARBA" id="ARBA00023295"/>
    </source>
</evidence>
<evidence type="ECO:0000313" key="15">
    <source>
        <dbReference type="Proteomes" id="UP000501690"/>
    </source>
</evidence>
<dbReference type="PANTHER" id="PTHR22762:SF164">
    <property type="entry name" value="ALPHA-GLUCOSIDASE"/>
    <property type="match status" value="1"/>
</dbReference>
<evidence type="ECO:0000256" key="3">
    <source>
        <dbReference type="ARBA" id="ARBA00022801"/>
    </source>
</evidence>
<evidence type="ECO:0000256" key="8">
    <source>
        <dbReference type="ARBA" id="ARBA00066962"/>
    </source>
</evidence>
<keyword evidence="2 10" id="KW-0732">Signal</keyword>
<dbReference type="SUPFAM" id="SSF74650">
    <property type="entry name" value="Galactose mutarotase-like"/>
    <property type="match status" value="1"/>
</dbReference>
<evidence type="ECO:0000256" key="7">
    <source>
        <dbReference type="ARBA" id="ARBA00052064"/>
    </source>
</evidence>
<dbReference type="InterPro" id="IPR048395">
    <property type="entry name" value="Glyco_hydro_31_C"/>
</dbReference>
<evidence type="ECO:0000256" key="6">
    <source>
        <dbReference type="ARBA" id="ARBA00023326"/>
    </source>
</evidence>
<dbReference type="InterPro" id="IPR025887">
    <property type="entry name" value="Glyco_hydro_31_N_dom"/>
</dbReference>
<dbReference type="SUPFAM" id="SSF51011">
    <property type="entry name" value="Glycosyl hydrolase domain"/>
    <property type="match status" value="1"/>
</dbReference>
<dbReference type="PANTHER" id="PTHR22762">
    <property type="entry name" value="ALPHA-GLUCOSIDASE"/>
    <property type="match status" value="1"/>
</dbReference>
<dbReference type="Gramene" id="Vigun02g041200.1.v1.2">
    <property type="protein sequence ID" value="Vigun02g041200.1.v1.2"/>
    <property type="gene ID" value="Vigun02g041200.v1.2"/>
</dbReference>
<dbReference type="Gene3D" id="2.60.40.1760">
    <property type="entry name" value="glycosyl hydrolase (family 31)"/>
    <property type="match status" value="1"/>
</dbReference>
<feature type="domain" description="Glycoside hydrolase family 31 N-terminal" evidence="12">
    <location>
        <begin position="81"/>
        <end position="253"/>
    </location>
</feature>
<dbReference type="InterPro" id="IPR011013">
    <property type="entry name" value="Gal_mutarotase_sf_dom"/>
</dbReference>
<evidence type="ECO:0000256" key="4">
    <source>
        <dbReference type="ARBA" id="ARBA00023180"/>
    </source>
</evidence>
<dbReference type="CDD" id="cd06602">
    <property type="entry name" value="GH31_MGAM_SI_GAA"/>
    <property type="match status" value="1"/>
</dbReference>
<evidence type="ECO:0000259" key="12">
    <source>
        <dbReference type="Pfam" id="PF13802"/>
    </source>
</evidence>
<accession>A0A4D6LPK0</accession>
<evidence type="ECO:0000259" key="13">
    <source>
        <dbReference type="Pfam" id="PF21365"/>
    </source>
</evidence>
<feature type="domain" description="Glycosyl hydrolase family 31 C-terminal" evidence="13">
    <location>
        <begin position="677"/>
        <end position="766"/>
    </location>
</feature>
<keyword evidence="5 9" id="KW-0326">Glycosidase</keyword>
<dbReference type="Gene3D" id="2.60.40.1180">
    <property type="entry name" value="Golgi alpha-mannosidase II"/>
    <property type="match status" value="2"/>
</dbReference>
<dbReference type="FunFam" id="2.60.40.1180:FF:000044">
    <property type="entry name" value="Alpha-glucosidase 1"/>
    <property type="match status" value="1"/>
</dbReference>
<dbReference type="OrthoDB" id="5839090at2759"/>
<sequence>MVFSNHLAAISLSSLLLALLLCSAGASSSSKSATKIGQGYRLVSIEETSDGGLVGILQVKQKTKTYGPDIPLLRFYVKHEADNRFRVHITDAQKQRWEVPYNLLPREQPPPLTQSIGKFRKNPITGSEYSGSEFLFSYTSDPFSFVVKRKSNGETLFDTSSGDSDPFSSLVFKDQYLEISTKLPKDASLYGLGENTQPHGIKLYPNDPYTLYTTDISAINLNADLYGSHPVYMDLRNSGGKASAHAVLLLNSNGMDVFYTGTSLTYKIIGGVFDFYFFSGPSPLNVVDQYTTLIGRPAPMPYWAFGFHQCRWGYHNLSVVEDVVENYKKAQIPLDVIWNDDDHMDGKKDFSLNPENYPRPKLLNFLDKIHNIGMKYVVIIDPGIAINTSYGVYQRGLANDVFIKYDGEPFVAQVWPGAVNFPDFLNPKTVSWWVDEIRRFHELVPVDGLWIDMNEVSNFCSGKCKVPKGKCPTGTGPGWICCLECKNITSTRWDDPPYKINASGIKAPIGFKTIATSANHYNGVLEYDAHSLYGFSQSIATHKGLQGLQGKRPFILSRSTYVGSGKYAAHWTGDNQGTWENLRYSISTMLNFGIFGVPMVGSDICGFYPQPTEELCNRWIEVGAFYPFSRDHANYYSPRQELYQWQSVAESARNALGIRYKLLPFLYTLNYEAHVSGAPIARPLFFSFPTYTECYGLSTQFLLGSSLMVSPVLEQGKTQVKALFPPGSWYSLLDWTHTITSKDGVYVTLDAPLHVVNVHLYQNTILPMQQGGMVSKEARMTPFTLIVTFPSGAAQGEAKGNLFLDNDELPDMNLGNGYSTYVDLYATVNQGAVKVWSDVQEGKFALDKGWIIDSVSVLGLDGSGAVSSLEIDGKPLIGASNVNVSTSQHEHLNSEGEGEKKTVMVALKGLNIPVGKNFAMTWKMG</sequence>
<dbReference type="InterPro" id="IPR013780">
    <property type="entry name" value="Glyco_hydro_b"/>
</dbReference>
<evidence type="ECO:0000256" key="9">
    <source>
        <dbReference type="RuleBase" id="RU361185"/>
    </source>
</evidence>
<dbReference type="EC" id="3.2.1.177" evidence="8"/>
<dbReference type="GO" id="GO:0000272">
    <property type="term" value="P:polysaccharide catabolic process"/>
    <property type="evidence" value="ECO:0007669"/>
    <property type="project" value="UniProtKB-KW"/>
</dbReference>
<keyword evidence="6" id="KW-0624">Polysaccharide degradation</keyword>
<dbReference type="Proteomes" id="UP000501690">
    <property type="component" value="Linkage Group LG4"/>
</dbReference>
<dbReference type="Gene3D" id="3.20.20.80">
    <property type="entry name" value="Glycosidases"/>
    <property type="match status" value="1"/>
</dbReference>
<keyword evidence="15" id="KW-1185">Reference proteome</keyword>
<dbReference type="FunFam" id="3.20.20.80:FF:000016">
    <property type="entry name" value="Maltase-glucoamylase, intestinal"/>
    <property type="match status" value="1"/>
</dbReference>
<keyword evidence="6" id="KW-0119">Carbohydrate metabolism</keyword>
<reference evidence="14 15" key="1">
    <citation type="submission" date="2019-04" db="EMBL/GenBank/DDBJ databases">
        <title>An improved genome assembly and genetic linkage map for asparagus bean, Vigna unguiculata ssp. sesquipedialis.</title>
        <authorList>
            <person name="Xia Q."/>
            <person name="Zhang R."/>
            <person name="Dong Y."/>
        </authorList>
    </citation>
    <scope>NUCLEOTIDE SEQUENCE [LARGE SCALE GENOMIC DNA]</scope>
    <source>
        <tissue evidence="14">Leaf</tissue>
    </source>
</reference>
<evidence type="ECO:0000256" key="1">
    <source>
        <dbReference type="ARBA" id="ARBA00007806"/>
    </source>
</evidence>
<dbReference type="InterPro" id="IPR000322">
    <property type="entry name" value="Glyco_hydro_31_TIM"/>
</dbReference>
<name>A0A4D6LPK0_VIGUN</name>
<dbReference type="PROSITE" id="PS00129">
    <property type="entry name" value="GLYCOSYL_HYDROL_F31_1"/>
    <property type="match status" value="1"/>
</dbReference>
<evidence type="ECO:0000256" key="2">
    <source>
        <dbReference type="ARBA" id="ARBA00022729"/>
    </source>
</evidence>